<name>A0ABT1PLP4_9ACTN</name>
<dbReference type="PRINTS" id="PR00111">
    <property type="entry name" value="ABHYDROLASE"/>
</dbReference>
<evidence type="ECO:0000313" key="3">
    <source>
        <dbReference type="Proteomes" id="UP001206206"/>
    </source>
</evidence>
<protein>
    <submittedName>
        <fullName evidence="2">Alpha/beta hydrolase</fullName>
    </submittedName>
</protein>
<dbReference type="InterPro" id="IPR050228">
    <property type="entry name" value="Carboxylesterase_BioH"/>
</dbReference>
<gene>
    <name evidence="2" type="ORF">NON19_27810</name>
</gene>
<dbReference type="PANTHER" id="PTHR43194:SF2">
    <property type="entry name" value="PEROXISOMAL MEMBRANE PROTEIN LPX1"/>
    <property type="match status" value="1"/>
</dbReference>
<keyword evidence="2" id="KW-0378">Hydrolase</keyword>
<sequence>MELRLINTGEVRLACRALGDPDGPPMVLLHALGETSKDWNAIAEEFARRWRVYVPDLRGHGRSDWPGRYSFELMRDDVSGLLNALRLERVTLVGHSMGGVVAHLFAQAHPQRVERMVLEEVPAPHPREHKEAERPDGELDFDWDVVAAVHAELADPPQRWRTGLAAITAPTLVIAGGSRSHLPQDQLAQMARLIPDGRLLTIPCGHLVHAERPEDFTAAVLGFLPGGRR</sequence>
<dbReference type="Proteomes" id="UP001206206">
    <property type="component" value="Unassembled WGS sequence"/>
</dbReference>
<dbReference type="InterPro" id="IPR000073">
    <property type="entry name" value="AB_hydrolase_1"/>
</dbReference>
<feature type="domain" description="AB hydrolase-1" evidence="1">
    <location>
        <begin position="24"/>
        <end position="135"/>
    </location>
</feature>
<organism evidence="2 3">
    <name type="scientific">Streptantibioticus rubrisoli</name>
    <dbReference type="NCBI Taxonomy" id="1387313"/>
    <lineage>
        <taxon>Bacteria</taxon>
        <taxon>Bacillati</taxon>
        <taxon>Actinomycetota</taxon>
        <taxon>Actinomycetes</taxon>
        <taxon>Kitasatosporales</taxon>
        <taxon>Streptomycetaceae</taxon>
        <taxon>Streptantibioticus</taxon>
    </lineage>
</organism>
<keyword evidence="3" id="KW-1185">Reference proteome</keyword>
<dbReference type="PANTHER" id="PTHR43194">
    <property type="entry name" value="HYDROLASE ALPHA/BETA FOLD FAMILY"/>
    <property type="match status" value="1"/>
</dbReference>
<evidence type="ECO:0000259" key="1">
    <source>
        <dbReference type="Pfam" id="PF00561"/>
    </source>
</evidence>
<proteinExistence type="predicted"/>
<dbReference type="Gene3D" id="3.40.50.1820">
    <property type="entry name" value="alpha/beta hydrolase"/>
    <property type="match status" value="2"/>
</dbReference>
<evidence type="ECO:0000313" key="2">
    <source>
        <dbReference type="EMBL" id="MCQ4045736.1"/>
    </source>
</evidence>
<dbReference type="EMBL" id="JANFNH010000048">
    <property type="protein sequence ID" value="MCQ4045736.1"/>
    <property type="molecule type" value="Genomic_DNA"/>
</dbReference>
<comment type="caution">
    <text evidence="2">The sequence shown here is derived from an EMBL/GenBank/DDBJ whole genome shotgun (WGS) entry which is preliminary data.</text>
</comment>
<dbReference type="RefSeq" id="WP_255931886.1">
    <property type="nucleotide sequence ID" value="NZ_JANFNH010000048.1"/>
</dbReference>
<accession>A0ABT1PLP4</accession>
<dbReference type="Pfam" id="PF00561">
    <property type="entry name" value="Abhydrolase_1"/>
    <property type="match status" value="1"/>
</dbReference>
<dbReference type="GO" id="GO:0016787">
    <property type="term" value="F:hydrolase activity"/>
    <property type="evidence" value="ECO:0007669"/>
    <property type="project" value="UniProtKB-KW"/>
</dbReference>
<dbReference type="InterPro" id="IPR029058">
    <property type="entry name" value="AB_hydrolase_fold"/>
</dbReference>
<reference evidence="2 3" key="1">
    <citation type="submission" date="2022-06" db="EMBL/GenBank/DDBJ databases">
        <title>Draft genome sequence of type strain Streptomyces rubrisoli DSM 42083.</title>
        <authorList>
            <person name="Duangmal K."/>
            <person name="Klaysubun C."/>
        </authorList>
    </citation>
    <scope>NUCLEOTIDE SEQUENCE [LARGE SCALE GENOMIC DNA]</scope>
    <source>
        <strain evidence="2 3">DSM 42083</strain>
    </source>
</reference>
<dbReference type="SUPFAM" id="SSF53474">
    <property type="entry name" value="alpha/beta-Hydrolases"/>
    <property type="match status" value="1"/>
</dbReference>